<comment type="caution">
    <text evidence="1">The sequence shown here is derived from an EMBL/GenBank/DDBJ whole genome shotgun (WGS) entry which is preliminary data.</text>
</comment>
<accession>A0A1Q9DC05</accession>
<gene>
    <name evidence="1" type="ORF">AK812_SmicGene25512</name>
</gene>
<proteinExistence type="predicted"/>
<dbReference type="SUPFAM" id="SSF47823">
    <property type="entry name" value="lambda integrase-like, N-terminal domain"/>
    <property type="match status" value="1"/>
</dbReference>
<organism evidence="1 2">
    <name type="scientific">Symbiodinium microadriaticum</name>
    <name type="common">Dinoflagellate</name>
    <name type="synonym">Zooxanthella microadriatica</name>
    <dbReference type="NCBI Taxonomy" id="2951"/>
    <lineage>
        <taxon>Eukaryota</taxon>
        <taxon>Sar</taxon>
        <taxon>Alveolata</taxon>
        <taxon>Dinophyceae</taxon>
        <taxon>Suessiales</taxon>
        <taxon>Symbiodiniaceae</taxon>
        <taxon>Symbiodinium</taxon>
    </lineage>
</organism>
<feature type="non-terminal residue" evidence="1">
    <location>
        <position position="173"/>
    </location>
</feature>
<dbReference type="AlphaFoldDB" id="A0A1Q9DC05"/>
<keyword evidence="2" id="KW-1185">Reference proteome</keyword>
<reference evidence="1 2" key="1">
    <citation type="submission" date="2016-02" db="EMBL/GenBank/DDBJ databases">
        <title>Genome analysis of coral dinoflagellate symbionts highlights evolutionary adaptations to a symbiotic lifestyle.</title>
        <authorList>
            <person name="Aranda M."/>
            <person name="Li Y."/>
            <person name="Liew Y.J."/>
            <person name="Baumgarten S."/>
            <person name="Simakov O."/>
            <person name="Wilson M."/>
            <person name="Piel J."/>
            <person name="Ashoor H."/>
            <person name="Bougouffa S."/>
            <person name="Bajic V.B."/>
            <person name="Ryu T."/>
            <person name="Ravasi T."/>
            <person name="Bayer T."/>
            <person name="Micklem G."/>
            <person name="Kim H."/>
            <person name="Bhak J."/>
            <person name="Lajeunesse T.C."/>
            <person name="Voolstra C.R."/>
        </authorList>
    </citation>
    <scope>NUCLEOTIDE SEQUENCE [LARGE SCALE GENOMIC DNA]</scope>
    <source>
        <strain evidence="1 2">CCMP2467</strain>
    </source>
</reference>
<evidence type="ECO:0000313" key="1">
    <source>
        <dbReference type="EMBL" id="OLP92635.1"/>
    </source>
</evidence>
<evidence type="ECO:0000313" key="2">
    <source>
        <dbReference type="Proteomes" id="UP000186817"/>
    </source>
</evidence>
<name>A0A1Q9DC05_SYMMI</name>
<sequence>MLAPRGRSQAGPTPTQEIALLDDLARRNFLIDQILDSIASARAQAAVAKATSTTYASHVRMIHWACRTLGQPLLPASLQLIRRVAALINNPNTQEGWLAAWRDWHVRERVPWAGDADLFLRKLRRGTARLAPETPPKPRLQFQWWSKLLKLAARNKQVEFGTVCNLAYVFAAR</sequence>
<dbReference type="EMBL" id="LSRX01000612">
    <property type="protein sequence ID" value="OLP92635.1"/>
    <property type="molecule type" value="Genomic_DNA"/>
</dbReference>
<protein>
    <submittedName>
        <fullName evidence="1">Uncharacterized protein</fullName>
    </submittedName>
</protein>
<dbReference type="Proteomes" id="UP000186817">
    <property type="component" value="Unassembled WGS sequence"/>
</dbReference>